<sequence>MLQTILLNLNGIVDNFMVARIYEAGDVITVAGSQLAFELTADLAKHANEANSTALGNYESRRTEELARYEGKNYEAPNYIQIAIVNNDTGERRKHKKAAGIKIDGLFFGNVPLMTPKGTFIINGTEKVIIAQIVRSTGVYILPKAQIKLNNSRKKQVKGHSCEFLPLRGTHMLFYIPEGKKGIQLVAKDNSGESAKTFDVTVMLKAVGMSDEGIRASFPDNEHIAACLSGDGYSRDSILRDPEIAQIIASPKLSEMSRSEEADNSIDSHLRRLVYKYVQIVERETSAKNAEATDEKKGVVLDAIIIEKAAKDLVQQLGISTKAAEMEAVYQKASHIDLLKQHSLAGTIDIFREIPLANVPSIKNKKATHFNRVEQVLVYANNDSRASVVSVIGVDPTIDALTLTLSDMVAVISYITGLTSELGTFDDIDHLGNKRVKLIHELLISQTAIGMSKIEKFVKEKLSIVDGANKNVQLVEENRKNMSIKSIINTKPFQQSLKEFFNSHQLTHFLDQENPLSELTNKRRISAMGPGGISRDDPNLDIRDVHYSHYGRICPIETPEGMNIGLIMALATYAQVDDKGFIITPYQRVEKGQVVEHQDVR</sequence>
<dbReference type="EMBL" id="CAJOBA010000001">
    <property type="protein sequence ID" value="CAF3492146.1"/>
    <property type="molecule type" value="Genomic_DNA"/>
</dbReference>
<protein>
    <recommendedName>
        <fullName evidence="2">DNA-directed RNA polymerase</fullName>
        <ecNumber evidence="2">2.7.7.6</ecNumber>
    </recommendedName>
</protein>
<evidence type="ECO:0000256" key="6">
    <source>
        <dbReference type="ARBA" id="ARBA00023163"/>
    </source>
</evidence>
<evidence type="ECO:0000256" key="1">
    <source>
        <dbReference type="ARBA" id="ARBA00006835"/>
    </source>
</evidence>
<dbReference type="EMBL" id="CAJNOK010000001">
    <property type="protein sequence ID" value="CAF0720932.1"/>
    <property type="molecule type" value="Genomic_DNA"/>
</dbReference>
<reference evidence="11" key="1">
    <citation type="submission" date="2021-02" db="EMBL/GenBank/DDBJ databases">
        <authorList>
            <person name="Nowell W R."/>
        </authorList>
    </citation>
    <scope>NUCLEOTIDE SEQUENCE</scope>
</reference>
<evidence type="ECO:0000256" key="4">
    <source>
        <dbReference type="ARBA" id="ARBA00022679"/>
    </source>
</evidence>
<feature type="domain" description="RNA polymerase Rpb2" evidence="9">
    <location>
        <begin position="509"/>
        <end position="576"/>
    </location>
</feature>
<comment type="similarity">
    <text evidence="1 7">Belongs to the RNA polymerase beta chain family.</text>
</comment>
<keyword evidence="5" id="KW-0548">Nucleotidyltransferase</keyword>
<organism evidence="11 12">
    <name type="scientific">Didymodactylos carnosus</name>
    <dbReference type="NCBI Taxonomy" id="1234261"/>
    <lineage>
        <taxon>Eukaryota</taxon>
        <taxon>Metazoa</taxon>
        <taxon>Spiralia</taxon>
        <taxon>Gnathifera</taxon>
        <taxon>Rotifera</taxon>
        <taxon>Eurotatoria</taxon>
        <taxon>Bdelloidea</taxon>
        <taxon>Philodinida</taxon>
        <taxon>Philodinidae</taxon>
        <taxon>Didymodactylos</taxon>
    </lineage>
</organism>
<feature type="domain" description="RNA polymerase Rpb2" evidence="8">
    <location>
        <begin position="385"/>
        <end position="437"/>
    </location>
</feature>
<keyword evidence="6" id="KW-0804">Transcription</keyword>
<evidence type="ECO:0000313" key="11">
    <source>
        <dbReference type="EMBL" id="CAF3492146.1"/>
    </source>
</evidence>
<dbReference type="GO" id="GO:0006351">
    <property type="term" value="P:DNA-templated transcription"/>
    <property type="evidence" value="ECO:0007669"/>
    <property type="project" value="InterPro"/>
</dbReference>
<dbReference type="InterPro" id="IPR007645">
    <property type="entry name" value="RNA_pol_Rpb2_3"/>
</dbReference>
<proteinExistence type="inferred from homology"/>
<dbReference type="InterPro" id="IPR015712">
    <property type="entry name" value="DNA-dir_RNA_pol_su2"/>
</dbReference>
<dbReference type="GO" id="GO:0003677">
    <property type="term" value="F:DNA binding"/>
    <property type="evidence" value="ECO:0007669"/>
    <property type="project" value="InterPro"/>
</dbReference>
<evidence type="ECO:0000259" key="8">
    <source>
        <dbReference type="Pfam" id="PF04561"/>
    </source>
</evidence>
<name>A0A8S2GCI7_9BILA</name>
<evidence type="ECO:0000256" key="5">
    <source>
        <dbReference type="ARBA" id="ARBA00022695"/>
    </source>
</evidence>
<comment type="caution">
    <text evidence="11">The sequence shown here is derived from an EMBL/GenBank/DDBJ whole genome shotgun (WGS) entry which is preliminary data.</text>
</comment>
<evidence type="ECO:0000313" key="10">
    <source>
        <dbReference type="EMBL" id="CAF0720932.1"/>
    </source>
</evidence>
<dbReference type="Pfam" id="PF04565">
    <property type="entry name" value="RNA_pol_Rpb2_3"/>
    <property type="match status" value="1"/>
</dbReference>
<dbReference type="EC" id="2.7.7.6" evidence="2"/>
<dbReference type="GO" id="GO:0032549">
    <property type="term" value="F:ribonucleoside binding"/>
    <property type="evidence" value="ECO:0007669"/>
    <property type="project" value="InterPro"/>
</dbReference>
<evidence type="ECO:0000256" key="7">
    <source>
        <dbReference type="RuleBase" id="RU000434"/>
    </source>
</evidence>
<evidence type="ECO:0000256" key="2">
    <source>
        <dbReference type="ARBA" id="ARBA00012418"/>
    </source>
</evidence>
<dbReference type="InterPro" id="IPR007642">
    <property type="entry name" value="RNA_pol_Rpb2_2"/>
</dbReference>
<gene>
    <name evidence="10" type="ORF">OVA965_LOCUS38</name>
    <name evidence="11" type="ORF">TMI583_LOCUS38</name>
</gene>
<dbReference type="GO" id="GO:0000428">
    <property type="term" value="C:DNA-directed RNA polymerase complex"/>
    <property type="evidence" value="ECO:0007669"/>
    <property type="project" value="UniProtKB-KW"/>
</dbReference>
<accession>A0A8S2GCI7</accession>
<keyword evidence="4" id="KW-0808">Transferase</keyword>
<dbReference type="Gene3D" id="3.90.1100.10">
    <property type="match status" value="2"/>
</dbReference>
<evidence type="ECO:0000259" key="9">
    <source>
        <dbReference type="Pfam" id="PF04565"/>
    </source>
</evidence>
<dbReference type="GO" id="GO:0003899">
    <property type="term" value="F:DNA-directed RNA polymerase activity"/>
    <property type="evidence" value="ECO:0007669"/>
    <property type="project" value="UniProtKB-EC"/>
</dbReference>
<evidence type="ECO:0000313" key="12">
    <source>
        <dbReference type="Proteomes" id="UP000682733"/>
    </source>
</evidence>
<keyword evidence="3" id="KW-0240">DNA-directed RNA polymerase</keyword>
<dbReference type="AlphaFoldDB" id="A0A8S2GCI7"/>
<dbReference type="SUPFAM" id="SSF64484">
    <property type="entry name" value="beta and beta-prime subunits of DNA dependent RNA-polymerase"/>
    <property type="match status" value="1"/>
</dbReference>
<dbReference type="Proteomes" id="UP000677228">
    <property type="component" value="Unassembled WGS sequence"/>
</dbReference>
<dbReference type="PANTHER" id="PTHR20856">
    <property type="entry name" value="DNA-DIRECTED RNA POLYMERASE I SUBUNIT 2"/>
    <property type="match status" value="1"/>
</dbReference>
<dbReference type="Proteomes" id="UP000682733">
    <property type="component" value="Unassembled WGS sequence"/>
</dbReference>
<evidence type="ECO:0000256" key="3">
    <source>
        <dbReference type="ARBA" id="ARBA00022478"/>
    </source>
</evidence>
<dbReference type="Pfam" id="PF04561">
    <property type="entry name" value="RNA_pol_Rpb2_2"/>
    <property type="match status" value="1"/>
</dbReference>